<dbReference type="EMBL" id="QWDM01000025">
    <property type="protein sequence ID" value="RUT67882.1"/>
    <property type="molecule type" value="Genomic_DNA"/>
</dbReference>
<dbReference type="PANTHER" id="PTHR31468">
    <property type="entry name" value="1,3-BETA-GLUCANOSYLTRANSFERASE GAS1"/>
    <property type="match status" value="1"/>
</dbReference>
<accession>A0A434A0I3</accession>
<keyword evidence="2" id="KW-1015">Disulfide bond</keyword>
<dbReference type="OrthoDB" id="1205943at2"/>
<evidence type="ECO:0000256" key="3">
    <source>
        <dbReference type="ARBA" id="ARBA00023180"/>
    </source>
</evidence>
<dbReference type="AlphaFoldDB" id="A0A434A0I3"/>
<dbReference type="GO" id="GO:0005886">
    <property type="term" value="C:plasma membrane"/>
    <property type="evidence" value="ECO:0007669"/>
    <property type="project" value="TreeGrafter"/>
</dbReference>
<evidence type="ECO:0000256" key="2">
    <source>
        <dbReference type="ARBA" id="ARBA00023157"/>
    </source>
</evidence>
<dbReference type="Gene3D" id="3.20.20.80">
    <property type="entry name" value="Glycosidases"/>
    <property type="match status" value="1"/>
</dbReference>
<dbReference type="RefSeq" id="WP_127340833.1">
    <property type="nucleotide sequence ID" value="NZ_QWDM01000025.1"/>
</dbReference>
<evidence type="ECO:0000256" key="1">
    <source>
        <dbReference type="ARBA" id="ARBA00022729"/>
    </source>
</evidence>
<evidence type="ECO:0000313" key="4">
    <source>
        <dbReference type="EMBL" id="RUT67882.1"/>
    </source>
</evidence>
<sequence length="427" mass="46868">MESTTNWVIDQYKITVNGQPFFGNGVSYAPVPWGTCPDFVPYGDFTINTWSSIWRRDLEVMRANGINLLKTYNTLDSAQLIAGGKPGNWDHDHKAFLDACWNNGKNPIYVLMGYGPPKEKQSAFLPETWPEKKNVDLRASFKTGLLNLASAWGAYPAVMGFAMANEVNAENVIQNPLFFKYWNEVATAIGSAVPGKLTTLVNSDDSMHTATKGNSYITAANFFWGYNVYRGDWTHANGFGDLFSTYKTATAANPRPLMLTEWGVPASTHDAAGNIQAMNATQMDNLVTYVTGHYNDMVANRSDSGTGVCCGGTYFEWTDEWWKADPDGTKCLEANAAPTCNSGVWNPGPNMAFVPHFPGNYYDEEAFGLFSITPVSPATRKPVEKDGCIGPWNPDANAPYAPDVLTERPHAKALFTAMLGFKKAAAL</sequence>
<evidence type="ECO:0008006" key="6">
    <source>
        <dbReference type="Google" id="ProtNLM"/>
    </source>
</evidence>
<keyword evidence="3" id="KW-0325">Glycoprotein</keyword>
<organism evidence="4 5">
    <name type="scientific">Flavobacterium cupreum</name>
    <dbReference type="NCBI Taxonomy" id="2133766"/>
    <lineage>
        <taxon>Bacteria</taxon>
        <taxon>Pseudomonadati</taxon>
        <taxon>Bacteroidota</taxon>
        <taxon>Flavobacteriia</taxon>
        <taxon>Flavobacteriales</taxon>
        <taxon>Flavobacteriaceae</taxon>
        <taxon>Flavobacterium</taxon>
    </lineage>
</organism>
<gene>
    <name evidence="4" type="ORF">D0817_24100</name>
</gene>
<dbReference type="InterPro" id="IPR004886">
    <property type="entry name" value="Glucanosyltransferase"/>
</dbReference>
<evidence type="ECO:0000313" key="5">
    <source>
        <dbReference type="Proteomes" id="UP000288102"/>
    </source>
</evidence>
<dbReference type="SUPFAM" id="SSF51445">
    <property type="entry name" value="(Trans)glycosidases"/>
    <property type="match status" value="1"/>
</dbReference>
<dbReference type="GO" id="GO:0042124">
    <property type="term" value="F:1,3-beta-glucanosyltransferase activity"/>
    <property type="evidence" value="ECO:0007669"/>
    <property type="project" value="TreeGrafter"/>
</dbReference>
<keyword evidence="1" id="KW-0732">Signal</keyword>
<protein>
    <recommendedName>
        <fullName evidence="6">Glycoside hydrolase family 5 domain-containing protein</fullName>
    </recommendedName>
</protein>
<dbReference type="InterPro" id="IPR017853">
    <property type="entry name" value="GH"/>
</dbReference>
<keyword evidence="5" id="KW-1185">Reference proteome</keyword>
<reference evidence="5" key="1">
    <citation type="journal article" date="2019" name="Syst. Appl. Microbiol.">
        <title>Flavobacterium circumlabens sp. nov. and Flavobacterium cupreum sp. nov., two psychrotrophic species isolated from Antarctic environmental samples.</title>
        <authorList>
            <person name="Kralova S."/>
            <person name="Busse H.-J."/>
            <person name="Svec P."/>
            <person name="Maslanova I."/>
            <person name="Stankova E."/>
            <person name="Bartak M."/>
            <person name="Sedlacek I."/>
        </authorList>
    </citation>
    <scope>NUCLEOTIDE SEQUENCE [LARGE SCALE GENOMIC DNA]</scope>
    <source>
        <strain evidence="5">CCM 8825</strain>
    </source>
</reference>
<comment type="caution">
    <text evidence="4">The sequence shown here is derived from an EMBL/GenBank/DDBJ whole genome shotgun (WGS) entry which is preliminary data.</text>
</comment>
<dbReference type="Proteomes" id="UP000288102">
    <property type="component" value="Unassembled WGS sequence"/>
</dbReference>
<proteinExistence type="predicted"/>
<name>A0A434A0I3_9FLAO</name>
<dbReference type="PANTHER" id="PTHR31468:SF2">
    <property type="entry name" value="1,3-BETA-GLUCANOSYLTRANSFERASE GAS1"/>
    <property type="match status" value="1"/>
</dbReference>
<dbReference type="GO" id="GO:0034411">
    <property type="term" value="P:cell wall (1-&gt;3)-beta-D-glucan biosynthetic process"/>
    <property type="evidence" value="ECO:0007669"/>
    <property type="project" value="TreeGrafter"/>
</dbReference>